<keyword evidence="3 10" id="KW-0808">Transferase</keyword>
<dbReference type="Proteomes" id="UP000054270">
    <property type="component" value="Unassembled WGS sequence"/>
</dbReference>
<dbReference type="AlphaFoldDB" id="A0A0D2NZG1"/>
<name>A0A0D2NZG1_HYPSF</name>
<feature type="transmembrane region" description="Helical" evidence="8">
    <location>
        <begin position="245"/>
        <end position="266"/>
    </location>
</feature>
<feature type="transmembrane region" description="Helical" evidence="8">
    <location>
        <begin position="571"/>
        <end position="592"/>
    </location>
</feature>
<feature type="compositionally biased region" description="Polar residues" evidence="7">
    <location>
        <begin position="74"/>
        <end position="86"/>
    </location>
</feature>
<dbReference type="InterPro" id="IPR001173">
    <property type="entry name" value="Glyco_trans_2-like"/>
</dbReference>
<evidence type="ECO:0000313" key="11">
    <source>
        <dbReference type="Proteomes" id="UP000054270"/>
    </source>
</evidence>
<dbReference type="GO" id="GO:0016020">
    <property type="term" value="C:membrane"/>
    <property type="evidence" value="ECO:0007669"/>
    <property type="project" value="UniProtKB-SubCell"/>
</dbReference>
<dbReference type="GO" id="GO:0016757">
    <property type="term" value="F:glycosyltransferase activity"/>
    <property type="evidence" value="ECO:0007669"/>
    <property type="project" value="UniProtKB-KW"/>
</dbReference>
<evidence type="ECO:0000259" key="9">
    <source>
        <dbReference type="Pfam" id="PF00535"/>
    </source>
</evidence>
<evidence type="ECO:0000256" key="2">
    <source>
        <dbReference type="ARBA" id="ARBA00022676"/>
    </source>
</evidence>
<dbReference type="STRING" id="945553.A0A0D2NZG1"/>
<feature type="transmembrane region" description="Helical" evidence="8">
    <location>
        <begin position="272"/>
        <end position="296"/>
    </location>
</feature>
<evidence type="ECO:0000313" key="10">
    <source>
        <dbReference type="EMBL" id="KJA24074.1"/>
    </source>
</evidence>
<dbReference type="Pfam" id="PF00535">
    <property type="entry name" value="Glycos_transf_2"/>
    <property type="match status" value="1"/>
</dbReference>
<evidence type="ECO:0000256" key="4">
    <source>
        <dbReference type="ARBA" id="ARBA00022692"/>
    </source>
</evidence>
<feature type="compositionally biased region" description="Basic and acidic residues" evidence="7">
    <location>
        <begin position="128"/>
        <end position="140"/>
    </location>
</feature>
<evidence type="ECO:0000256" key="7">
    <source>
        <dbReference type="SAM" id="MobiDB-lite"/>
    </source>
</evidence>
<keyword evidence="5 8" id="KW-1133">Transmembrane helix</keyword>
<dbReference type="EMBL" id="KN817539">
    <property type="protein sequence ID" value="KJA24074.1"/>
    <property type="molecule type" value="Genomic_DNA"/>
</dbReference>
<keyword evidence="4 8" id="KW-0812">Transmembrane</keyword>
<evidence type="ECO:0000256" key="8">
    <source>
        <dbReference type="SAM" id="Phobius"/>
    </source>
</evidence>
<reference evidence="11" key="1">
    <citation type="submission" date="2014-04" db="EMBL/GenBank/DDBJ databases">
        <title>Evolutionary Origins and Diversification of the Mycorrhizal Mutualists.</title>
        <authorList>
            <consortium name="DOE Joint Genome Institute"/>
            <consortium name="Mycorrhizal Genomics Consortium"/>
            <person name="Kohler A."/>
            <person name="Kuo A."/>
            <person name="Nagy L.G."/>
            <person name="Floudas D."/>
            <person name="Copeland A."/>
            <person name="Barry K.W."/>
            <person name="Cichocki N."/>
            <person name="Veneault-Fourrey C."/>
            <person name="LaButti K."/>
            <person name="Lindquist E.A."/>
            <person name="Lipzen A."/>
            <person name="Lundell T."/>
            <person name="Morin E."/>
            <person name="Murat C."/>
            <person name="Riley R."/>
            <person name="Ohm R."/>
            <person name="Sun H."/>
            <person name="Tunlid A."/>
            <person name="Henrissat B."/>
            <person name="Grigoriev I.V."/>
            <person name="Hibbett D.S."/>
            <person name="Martin F."/>
        </authorList>
    </citation>
    <scope>NUCLEOTIDE SEQUENCE [LARGE SCALE GENOMIC DNA]</scope>
    <source>
        <strain evidence="11">FD-334 SS-4</strain>
    </source>
</reference>
<feature type="region of interest" description="Disordered" evidence="7">
    <location>
        <begin position="1"/>
        <end position="21"/>
    </location>
</feature>
<evidence type="ECO:0000256" key="6">
    <source>
        <dbReference type="ARBA" id="ARBA00023136"/>
    </source>
</evidence>
<dbReference type="CDD" id="cd06421">
    <property type="entry name" value="CESA_CelA_like"/>
    <property type="match status" value="1"/>
</dbReference>
<keyword evidence="2" id="KW-0328">Glycosyltransferase</keyword>
<keyword evidence="11" id="KW-1185">Reference proteome</keyword>
<comment type="subcellular location">
    <subcellularLocation>
        <location evidence="1">Membrane</location>
        <topology evidence="1">Multi-pass membrane protein</topology>
    </subcellularLocation>
</comment>
<evidence type="ECO:0000256" key="5">
    <source>
        <dbReference type="ARBA" id="ARBA00022989"/>
    </source>
</evidence>
<feature type="transmembrane region" description="Helical" evidence="8">
    <location>
        <begin position="681"/>
        <end position="702"/>
    </location>
</feature>
<dbReference type="Gene3D" id="3.90.550.10">
    <property type="entry name" value="Spore Coat Polysaccharide Biosynthesis Protein SpsA, Chain A"/>
    <property type="match status" value="1"/>
</dbReference>
<feature type="region of interest" description="Disordered" evidence="7">
    <location>
        <begin position="74"/>
        <end position="169"/>
    </location>
</feature>
<protein>
    <submittedName>
        <fullName evidence="10">Glycosyltransferase family 2 protein</fullName>
    </submittedName>
</protein>
<dbReference type="OrthoDB" id="72851at2759"/>
<dbReference type="PANTHER" id="PTHR43867:SF2">
    <property type="entry name" value="CELLULOSE SYNTHASE CATALYTIC SUBUNIT A [UDP-FORMING]"/>
    <property type="match status" value="1"/>
</dbReference>
<accession>A0A0D2NZG1</accession>
<feature type="compositionally biased region" description="Polar residues" evidence="7">
    <location>
        <begin position="112"/>
        <end position="121"/>
    </location>
</feature>
<proteinExistence type="predicted"/>
<feature type="compositionally biased region" description="Low complexity" evidence="7">
    <location>
        <begin position="87"/>
        <end position="101"/>
    </location>
</feature>
<feature type="transmembrane region" description="Helical" evidence="8">
    <location>
        <begin position="708"/>
        <end position="730"/>
    </location>
</feature>
<sequence>MADVHSFQPTTTPHPNDTKAPYVLGLTAQDSVESFPAKRGDYHGVIHVESDGRISEKAVPLGTIVQVNAVSDLATPSESTRTSRTNSLVFSGSSSTSSPESDSQEGYFASRRPQQTYTPSPRSFEIQAEDREQLPAKDIKPPAQPLNVYVPPGRFVEPDTESSRSPSPELAPAVAAVVVEAPVSTLPADGDAAPTKRWWQFGRKKQATIDKKVVPAVPADETSNLVLPTAPTDAEKISYAQTRRIPLYFFGTISFVSISAGMWLFTIANKGFYWFGFFFGFIEIYLLIFFVIGYVGKDFDVKEHERLVEEDSHPSDKLPLVDIYLPCCHEPLEILENTYKHVQKLDYANYKVWVLDDGGLDSVKRLAESYGFNYITRDNKPHLKKAGNLRYAFTRTEGAFFAIFDADFCPRHDFLENILPYMNKYKDIAIVQSPQFFRPCPQQTWTEQGASSTQELFYRVVQVNRDRWGGAICVGSNAVYRREALVEVGGTAEIGHSEDVHTGFYAVTRGWRVKYIPLALACGMSPDTPKAYFSQQMRWCSGSTSLLINRHFWTSNLSIVQKVCYLSGMMFYASSAAMVILNTLPGLLLLAFYPRVVLWYNCAFVIPSLIYSIFIFRMWSRQKYNFNCNFVFVIQQYAYLMAIKDRIFNTTALWVPSGDNKAHEGQKKKGGTNNKYRNMRIFCATWLLGSTGGLIAGTVVRVSQGYHFYNFLPLLLLDAFSLFIAHRFILFSS</sequence>
<evidence type="ECO:0000256" key="3">
    <source>
        <dbReference type="ARBA" id="ARBA00022679"/>
    </source>
</evidence>
<organism evidence="10 11">
    <name type="scientific">Hypholoma sublateritium (strain FD-334 SS-4)</name>
    <dbReference type="NCBI Taxonomy" id="945553"/>
    <lineage>
        <taxon>Eukaryota</taxon>
        <taxon>Fungi</taxon>
        <taxon>Dikarya</taxon>
        <taxon>Basidiomycota</taxon>
        <taxon>Agaricomycotina</taxon>
        <taxon>Agaricomycetes</taxon>
        <taxon>Agaricomycetidae</taxon>
        <taxon>Agaricales</taxon>
        <taxon>Agaricineae</taxon>
        <taxon>Strophariaceae</taxon>
        <taxon>Hypholoma</taxon>
    </lineage>
</organism>
<dbReference type="SUPFAM" id="SSF53448">
    <property type="entry name" value="Nucleotide-diphospho-sugar transferases"/>
    <property type="match status" value="1"/>
</dbReference>
<evidence type="ECO:0000256" key="1">
    <source>
        <dbReference type="ARBA" id="ARBA00004141"/>
    </source>
</evidence>
<dbReference type="InterPro" id="IPR029044">
    <property type="entry name" value="Nucleotide-diphossugar_trans"/>
</dbReference>
<feature type="domain" description="Glycosyltransferase 2-like" evidence="9">
    <location>
        <begin position="323"/>
        <end position="487"/>
    </location>
</feature>
<keyword evidence="6 8" id="KW-0472">Membrane</keyword>
<dbReference type="OMA" id="YCPKEEP"/>
<gene>
    <name evidence="10" type="ORF">HYPSUDRAFT_550822</name>
</gene>
<dbReference type="InterPro" id="IPR050321">
    <property type="entry name" value="Glycosyltr_2/OpgH_subfam"/>
</dbReference>
<feature type="transmembrane region" description="Helical" evidence="8">
    <location>
        <begin position="598"/>
        <end position="616"/>
    </location>
</feature>
<dbReference type="PANTHER" id="PTHR43867">
    <property type="entry name" value="CELLULOSE SYNTHASE CATALYTIC SUBUNIT A [UDP-FORMING]"/>
    <property type="match status" value="1"/>
</dbReference>